<evidence type="ECO:0000313" key="3">
    <source>
        <dbReference type="EMBL" id="GGZ32504.1"/>
    </source>
</evidence>
<dbReference type="Gene3D" id="3.40.50.720">
    <property type="entry name" value="NAD(P)-binding Rossmann-like Domain"/>
    <property type="match status" value="1"/>
</dbReference>
<protein>
    <submittedName>
        <fullName evidence="3">Dehydrogenase/reductase</fullName>
    </submittedName>
</protein>
<proteinExistence type="inferred from homology"/>
<evidence type="ECO:0000313" key="4">
    <source>
        <dbReference type="Proteomes" id="UP000619457"/>
    </source>
</evidence>
<keyword evidence="2" id="KW-0560">Oxidoreductase</keyword>
<evidence type="ECO:0000256" key="2">
    <source>
        <dbReference type="ARBA" id="ARBA00023002"/>
    </source>
</evidence>
<dbReference type="PANTHER" id="PTHR24320">
    <property type="entry name" value="RETINOL DEHYDROGENASE"/>
    <property type="match status" value="1"/>
</dbReference>
<organism evidence="3 4">
    <name type="scientific">Echinicola pacifica</name>
    <dbReference type="NCBI Taxonomy" id="346377"/>
    <lineage>
        <taxon>Bacteria</taxon>
        <taxon>Pseudomonadati</taxon>
        <taxon>Bacteroidota</taxon>
        <taxon>Cytophagia</taxon>
        <taxon>Cytophagales</taxon>
        <taxon>Cyclobacteriaceae</taxon>
        <taxon>Echinicola</taxon>
    </lineage>
</organism>
<sequence length="329" mass="36734">MANIFAFEVLSFASSFNKKQKNMDSIIITGATSGIGFECALNMAQFAKNEQIIIPARNIEAGKDIIEKIKDKTGHKNLKCLELDLASLESIRKFSESFAKEKNNSISILINNAGVQNIGETQYTADGFEQTFGVNHLGSFALTMHLLPLLKDEGHIIFTSSETHDPALKTPIEPPIYTSVQELAFSKETSEKPNIVGQRRYSTSKLCNIMTTYELQEQLKKTNIRVNAYDPGMTPGTGLAKTYSPVMRFLWKNVFPVLTLLKSNIHTPAQAGRNLAKLAYSEEYKDLMGIYFSDGKVVKTSVDSYNKIFQKSLWNGSLELTKTTFNKIT</sequence>
<dbReference type="EMBL" id="BMWX01000004">
    <property type="protein sequence ID" value="GGZ32504.1"/>
    <property type="molecule type" value="Genomic_DNA"/>
</dbReference>
<keyword evidence="4" id="KW-1185">Reference proteome</keyword>
<dbReference type="InterPro" id="IPR036291">
    <property type="entry name" value="NAD(P)-bd_dom_sf"/>
</dbReference>
<dbReference type="Proteomes" id="UP000619457">
    <property type="component" value="Unassembled WGS sequence"/>
</dbReference>
<comment type="similarity">
    <text evidence="1">Belongs to the short-chain dehydrogenases/reductases (SDR) family.</text>
</comment>
<comment type="caution">
    <text evidence="3">The sequence shown here is derived from an EMBL/GenBank/DDBJ whole genome shotgun (WGS) entry which is preliminary data.</text>
</comment>
<gene>
    <name evidence="3" type="ORF">GCM10007049_27500</name>
</gene>
<dbReference type="PRINTS" id="PR00081">
    <property type="entry name" value="GDHRDH"/>
</dbReference>
<dbReference type="GO" id="GO:0016491">
    <property type="term" value="F:oxidoreductase activity"/>
    <property type="evidence" value="ECO:0007669"/>
    <property type="project" value="UniProtKB-KW"/>
</dbReference>
<dbReference type="InterPro" id="IPR002347">
    <property type="entry name" value="SDR_fam"/>
</dbReference>
<dbReference type="PANTHER" id="PTHR24320:SF148">
    <property type="entry name" value="NAD(P)-BINDING ROSSMANN-FOLD SUPERFAMILY PROTEIN"/>
    <property type="match status" value="1"/>
</dbReference>
<dbReference type="AlphaFoldDB" id="A0A918Q6P0"/>
<name>A0A918Q6P0_9BACT</name>
<dbReference type="Pfam" id="PF00106">
    <property type="entry name" value="adh_short"/>
    <property type="match status" value="1"/>
</dbReference>
<evidence type="ECO:0000256" key="1">
    <source>
        <dbReference type="ARBA" id="ARBA00006484"/>
    </source>
</evidence>
<reference evidence="3" key="2">
    <citation type="submission" date="2020-09" db="EMBL/GenBank/DDBJ databases">
        <authorList>
            <person name="Sun Q."/>
            <person name="Kim S."/>
        </authorList>
    </citation>
    <scope>NUCLEOTIDE SEQUENCE</scope>
    <source>
        <strain evidence="3">KCTC 12368</strain>
    </source>
</reference>
<dbReference type="RefSeq" id="WP_018475968.1">
    <property type="nucleotide sequence ID" value="NZ_BMWX01000004.1"/>
</dbReference>
<accession>A0A918Q6P0</accession>
<reference evidence="3" key="1">
    <citation type="journal article" date="2014" name="Int. J. Syst. Evol. Microbiol.">
        <title>Complete genome sequence of Corynebacterium casei LMG S-19264T (=DSM 44701T), isolated from a smear-ripened cheese.</title>
        <authorList>
            <consortium name="US DOE Joint Genome Institute (JGI-PGF)"/>
            <person name="Walter F."/>
            <person name="Albersmeier A."/>
            <person name="Kalinowski J."/>
            <person name="Ruckert C."/>
        </authorList>
    </citation>
    <scope>NUCLEOTIDE SEQUENCE</scope>
    <source>
        <strain evidence="3">KCTC 12368</strain>
    </source>
</reference>
<dbReference type="SUPFAM" id="SSF51735">
    <property type="entry name" value="NAD(P)-binding Rossmann-fold domains"/>
    <property type="match status" value="1"/>
</dbReference>